<feature type="transmembrane region" description="Helical" evidence="5">
    <location>
        <begin position="46"/>
        <end position="63"/>
    </location>
</feature>
<feature type="transmembrane region" description="Helical" evidence="5">
    <location>
        <begin position="267"/>
        <end position="284"/>
    </location>
</feature>
<feature type="transmembrane region" description="Helical" evidence="5">
    <location>
        <begin position="124"/>
        <end position="143"/>
    </location>
</feature>
<keyword evidence="2 5" id="KW-0812">Transmembrane</keyword>
<dbReference type="PANTHER" id="PTHR32322:SF9">
    <property type="entry name" value="AMINO-ACID METABOLITE EFFLUX PUMP-RELATED"/>
    <property type="match status" value="1"/>
</dbReference>
<sequence length="293" mass="29610">MPDAARGHGLRTVLLTAVAMLAFAANSLLCRLALQHGGIDPASFGSVRLVAGALMLGLIVRSRGRPAASPPRVDWLAAVMLFGYVAFFSFAYLSLPAGTGALILFGAVQLTMFGVGLRSGSERFGTLSWIGFVLALVGLVYLVSPGIAAPPLPGAALMAVAGVAWGVYSLRGCGVADPLAATARNFTRAVPLALALSLVFAASAHADGTGLALAVASGALTSGLGYVVWYAALGRLGAMRAATVQLSVPLLAAFGGVLFLSEPITPRLAAASVAILGGIALVLGRKSQGSARR</sequence>
<dbReference type="SUPFAM" id="SSF103481">
    <property type="entry name" value="Multidrug resistance efflux transporter EmrE"/>
    <property type="match status" value="2"/>
</dbReference>
<feature type="transmembrane region" description="Helical" evidence="5">
    <location>
        <begin position="211"/>
        <end position="232"/>
    </location>
</feature>
<feature type="domain" description="EamA" evidence="6">
    <location>
        <begin position="153"/>
        <end position="283"/>
    </location>
</feature>
<name>A0A679IS33_VARPD</name>
<dbReference type="RefSeq" id="WP_339089013.1">
    <property type="nucleotide sequence ID" value="NZ_LR743507.1"/>
</dbReference>
<proteinExistence type="predicted"/>
<dbReference type="EMBL" id="LR743507">
    <property type="protein sequence ID" value="CAA2101571.1"/>
    <property type="molecule type" value="Genomic_DNA"/>
</dbReference>
<evidence type="ECO:0000256" key="3">
    <source>
        <dbReference type="ARBA" id="ARBA00022989"/>
    </source>
</evidence>
<evidence type="ECO:0000259" key="6">
    <source>
        <dbReference type="Pfam" id="PF00892"/>
    </source>
</evidence>
<dbReference type="GO" id="GO:0016020">
    <property type="term" value="C:membrane"/>
    <property type="evidence" value="ECO:0007669"/>
    <property type="project" value="UniProtKB-SubCell"/>
</dbReference>
<feature type="transmembrane region" description="Helical" evidence="5">
    <location>
        <begin position="244"/>
        <end position="261"/>
    </location>
</feature>
<protein>
    <recommendedName>
        <fullName evidence="6">EamA domain-containing protein</fullName>
    </recommendedName>
</protein>
<accession>A0A679IS33</accession>
<dbReference type="AlphaFoldDB" id="A0A679IS33"/>
<feature type="transmembrane region" description="Helical" evidence="5">
    <location>
        <begin position="155"/>
        <end position="174"/>
    </location>
</feature>
<dbReference type="InterPro" id="IPR037185">
    <property type="entry name" value="EmrE-like"/>
</dbReference>
<reference evidence="7" key="1">
    <citation type="submission" date="2019-12" db="EMBL/GenBank/DDBJ databases">
        <authorList>
            <person name="Cremers G."/>
        </authorList>
    </citation>
    <scope>NUCLEOTIDE SEQUENCE</scope>
    <source>
        <strain evidence="7">Vvax</strain>
    </source>
</reference>
<dbReference type="PANTHER" id="PTHR32322">
    <property type="entry name" value="INNER MEMBRANE TRANSPORTER"/>
    <property type="match status" value="1"/>
</dbReference>
<evidence type="ECO:0000256" key="2">
    <source>
        <dbReference type="ARBA" id="ARBA00022692"/>
    </source>
</evidence>
<evidence type="ECO:0000313" key="7">
    <source>
        <dbReference type="EMBL" id="CAA2101571.1"/>
    </source>
</evidence>
<dbReference type="Pfam" id="PF00892">
    <property type="entry name" value="EamA"/>
    <property type="match status" value="1"/>
</dbReference>
<gene>
    <name evidence="7" type="ORF">VVAX_01316</name>
</gene>
<keyword evidence="3 5" id="KW-1133">Transmembrane helix</keyword>
<evidence type="ECO:0000256" key="1">
    <source>
        <dbReference type="ARBA" id="ARBA00004141"/>
    </source>
</evidence>
<feature type="transmembrane region" description="Helical" evidence="5">
    <location>
        <begin position="75"/>
        <end position="93"/>
    </location>
</feature>
<dbReference type="InterPro" id="IPR050638">
    <property type="entry name" value="AA-Vitamin_Transporters"/>
</dbReference>
<keyword evidence="4 5" id="KW-0472">Membrane</keyword>
<comment type="subcellular location">
    <subcellularLocation>
        <location evidence="1">Membrane</location>
        <topology evidence="1">Multi-pass membrane protein</topology>
    </subcellularLocation>
</comment>
<feature type="transmembrane region" description="Helical" evidence="5">
    <location>
        <begin position="99"/>
        <end position="117"/>
    </location>
</feature>
<evidence type="ECO:0000256" key="5">
    <source>
        <dbReference type="SAM" id="Phobius"/>
    </source>
</evidence>
<organism evidence="7">
    <name type="scientific">Variovorax paradoxus</name>
    <dbReference type="NCBI Taxonomy" id="34073"/>
    <lineage>
        <taxon>Bacteria</taxon>
        <taxon>Pseudomonadati</taxon>
        <taxon>Pseudomonadota</taxon>
        <taxon>Betaproteobacteria</taxon>
        <taxon>Burkholderiales</taxon>
        <taxon>Comamonadaceae</taxon>
        <taxon>Variovorax</taxon>
    </lineage>
</organism>
<feature type="transmembrane region" description="Helical" evidence="5">
    <location>
        <begin position="186"/>
        <end position="205"/>
    </location>
</feature>
<feature type="transmembrane region" description="Helical" evidence="5">
    <location>
        <begin position="12"/>
        <end position="34"/>
    </location>
</feature>
<evidence type="ECO:0000256" key="4">
    <source>
        <dbReference type="ARBA" id="ARBA00023136"/>
    </source>
</evidence>
<dbReference type="InterPro" id="IPR000620">
    <property type="entry name" value="EamA_dom"/>
</dbReference>